<dbReference type="PANTHER" id="PTHR21666">
    <property type="entry name" value="PEPTIDASE-RELATED"/>
    <property type="match status" value="1"/>
</dbReference>
<evidence type="ECO:0000256" key="3">
    <source>
        <dbReference type="SAM" id="SignalP"/>
    </source>
</evidence>
<dbReference type="InterPro" id="IPR050570">
    <property type="entry name" value="Cell_wall_metabolism_enzyme"/>
</dbReference>
<reference evidence="5 6" key="1">
    <citation type="submission" date="2024-05" db="EMBL/GenBank/DDBJ databases">
        <title>Sinomonas sp. nov., isolated from a waste landfill.</title>
        <authorList>
            <person name="Zhao Y."/>
        </authorList>
    </citation>
    <scope>NUCLEOTIDE SEQUENCE [LARGE SCALE GENOMIC DNA]</scope>
    <source>
        <strain evidence="5 6">CCTCC AB2014300</strain>
    </source>
</reference>
<evidence type="ECO:0000256" key="2">
    <source>
        <dbReference type="SAM" id="Coils"/>
    </source>
</evidence>
<feature type="coiled-coil region" evidence="2">
    <location>
        <begin position="193"/>
        <end position="273"/>
    </location>
</feature>
<evidence type="ECO:0000313" key="6">
    <source>
        <dbReference type="Proteomes" id="UP001422074"/>
    </source>
</evidence>
<name>A0ABU9WWL2_9MICC</name>
<dbReference type="Gene3D" id="2.70.70.10">
    <property type="entry name" value="Glucose Permease (Domain IIA)"/>
    <property type="match status" value="1"/>
</dbReference>
<dbReference type="Gene3D" id="6.10.250.3150">
    <property type="match status" value="1"/>
</dbReference>
<dbReference type="PANTHER" id="PTHR21666:SF289">
    <property type="entry name" value="L-ALA--D-GLU ENDOPEPTIDASE"/>
    <property type="match status" value="1"/>
</dbReference>
<keyword evidence="2" id="KW-0175">Coiled coil</keyword>
<dbReference type="EMBL" id="JBDFRB010000002">
    <property type="protein sequence ID" value="MEN2743551.1"/>
    <property type="molecule type" value="Genomic_DNA"/>
</dbReference>
<dbReference type="Proteomes" id="UP001422074">
    <property type="component" value="Unassembled WGS sequence"/>
</dbReference>
<dbReference type="SUPFAM" id="SSF51261">
    <property type="entry name" value="Duplicated hybrid motif"/>
    <property type="match status" value="1"/>
</dbReference>
<dbReference type="InterPro" id="IPR016047">
    <property type="entry name" value="M23ase_b-sheet_dom"/>
</dbReference>
<dbReference type="InterPro" id="IPR011055">
    <property type="entry name" value="Dup_hybrid_motif"/>
</dbReference>
<accession>A0ABU9WWL2</accession>
<dbReference type="Pfam" id="PF01551">
    <property type="entry name" value="Peptidase_M23"/>
    <property type="match status" value="1"/>
</dbReference>
<keyword evidence="1 3" id="KW-0732">Signal</keyword>
<feature type="domain" description="M23ase beta-sheet core" evidence="4">
    <location>
        <begin position="375"/>
        <end position="474"/>
    </location>
</feature>
<feature type="signal peptide" evidence="3">
    <location>
        <begin position="1"/>
        <end position="44"/>
    </location>
</feature>
<comment type="caution">
    <text evidence="5">The sequence shown here is derived from an EMBL/GenBank/DDBJ whole genome shotgun (WGS) entry which is preliminary data.</text>
</comment>
<gene>
    <name evidence="5" type="ORF">ABCQ75_03220</name>
</gene>
<feature type="chain" id="PRO_5047182143" evidence="3">
    <location>
        <begin position="45"/>
        <end position="478"/>
    </location>
</feature>
<evidence type="ECO:0000256" key="1">
    <source>
        <dbReference type="ARBA" id="ARBA00022729"/>
    </source>
</evidence>
<feature type="coiled-coil region" evidence="2">
    <location>
        <begin position="45"/>
        <end position="72"/>
    </location>
</feature>
<dbReference type="CDD" id="cd12797">
    <property type="entry name" value="M23_peptidase"/>
    <property type="match status" value="1"/>
</dbReference>
<evidence type="ECO:0000313" key="5">
    <source>
        <dbReference type="EMBL" id="MEN2743551.1"/>
    </source>
</evidence>
<organism evidence="5 6">
    <name type="scientific">Sinomonas halotolerans</name>
    <dbReference type="NCBI Taxonomy" id="1644133"/>
    <lineage>
        <taxon>Bacteria</taxon>
        <taxon>Bacillati</taxon>
        <taxon>Actinomycetota</taxon>
        <taxon>Actinomycetes</taxon>
        <taxon>Micrococcales</taxon>
        <taxon>Micrococcaceae</taxon>
        <taxon>Sinomonas</taxon>
    </lineage>
</organism>
<proteinExistence type="predicted"/>
<keyword evidence="6" id="KW-1185">Reference proteome</keyword>
<evidence type="ECO:0000259" key="4">
    <source>
        <dbReference type="Pfam" id="PF01551"/>
    </source>
</evidence>
<dbReference type="SUPFAM" id="SSF46966">
    <property type="entry name" value="Spectrin repeat"/>
    <property type="match status" value="1"/>
</dbReference>
<protein>
    <submittedName>
        <fullName evidence="5">Peptidoglycan DD-metalloendopeptidase family protein</fullName>
    </submittedName>
</protein>
<dbReference type="RefSeq" id="WP_345883076.1">
    <property type="nucleotide sequence ID" value="NZ_JBDFRB010000002.1"/>
</dbReference>
<sequence>MDERAVHHPAPGPRRISTRARRAGGAVLAAALLAVLVASGPAATADELDDQKERLAQQARETQQSLEFLDGRIAKTAADLAAHRAKLPGAQQALLEAQGRVTAATNEVRALAVRVDAAQQSKAKITAQIEADRGKIDETKKLIGQIASQAYKSGGVPSNLSLIFGSSGGGSLAGSIDLADQAMRSQNVALEKLSQQSAANVNAEARLAAVEAEITDLKAQADEALRKEQAARDEAASRKAEVDRLIASTSRLNSELEAARPAIREKIAALKEQQDRVAAQIVERDRRLREAWLAEQRRIAEQRAAEARRAALAAGRAAAEAEAAARAARESATQTGSPSAFGLMNPFRGVPITSGFGWRATPPGSIDFYGTGGYMHTGIDFGAACGTPIYAPAAGTVTTAGWLNNGGGNTVMISHGVVQGNSLTTVFYHNSTVAVGAGQRVSQGQLIAYSGTSGNSTGCHSHFETWLNGSPVDPMQLL</sequence>